<evidence type="ECO:0000256" key="2">
    <source>
        <dbReference type="PIRSR" id="PIRSR000097-1"/>
    </source>
</evidence>
<dbReference type="OrthoDB" id="416253at2759"/>
<comment type="similarity">
    <text evidence="1">Belongs to the aldo/keto reductase family.</text>
</comment>
<dbReference type="PIRSF" id="PIRSF000097">
    <property type="entry name" value="AKR"/>
    <property type="match status" value="1"/>
</dbReference>
<dbReference type="InterPro" id="IPR018170">
    <property type="entry name" value="Aldo/ket_reductase_CS"/>
</dbReference>
<dbReference type="PANTHER" id="PTHR11732">
    <property type="entry name" value="ALDO/KETO REDUCTASE"/>
    <property type="match status" value="1"/>
</dbReference>
<evidence type="ECO:0000313" key="6">
    <source>
        <dbReference type="EMBL" id="OCF32317.1"/>
    </source>
</evidence>
<keyword evidence="7" id="KW-1185">Reference proteome</keyword>
<dbReference type="Gene3D" id="3.20.20.100">
    <property type="entry name" value="NADP-dependent oxidoreductase domain"/>
    <property type="match status" value="1"/>
</dbReference>
<dbReference type="EMBL" id="KI669509">
    <property type="protein sequence ID" value="OCF32317.1"/>
    <property type="molecule type" value="Genomic_DNA"/>
</dbReference>
<feature type="binding site" evidence="3">
    <location>
        <position position="111"/>
    </location>
    <ligand>
        <name>substrate</name>
    </ligand>
</feature>
<sequence length="324" mass="35921">MSLGRTATLNNGIKVPLIGFGTWQAAPGEVEKAVEEAIKVGYRHIDCALASIYGNQNEVAAGIENSGIDRKELFLVSKLWNNSHRPELVEADLDTTLKELKTDYLDAWLIHWPVPFKPGKTMEPTAADGKGRDIDTEAPGIVETWKELVRISKETKKVRAIGVSNFSVQNLEKIINATGVVPALNQIECHPSLQQPELFEYCKKKGIVITAYSPLGNNITGKPRVIDSPEVIKIAERLGKTPAQVLLAWLTYQGFTVIPKSVTASRIKSNFEDFELTQKDFEEISAVGKATHGRANIPAIYSPINWPINVFDEPEEKSQPYSVW</sequence>
<evidence type="ECO:0000256" key="3">
    <source>
        <dbReference type="PIRSR" id="PIRSR000097-2"/>
    </source>
</evidence>
<proteinExistence type="inferred from homology"/>
<feature type="site" description="Lowers pKa of active site Tyr" evidence="4">
    <location>
        <position position="78"/>
    </location>
</feature>
<dbReference type="InterPro" id="IPR036812">
    <property type="entry name" value="NAD(P)_OxRdtase_dom_sf"/>
</dbReference>
<feature type="active site" description="Proton donor" evidence="2">
    <location>
        <position position="53"/>
    </location>
</feature>
<gene>
    <name evidence="6" type="ORF">I316_05985</name>
</gene>
<dbReference type="Pfam" id="PF00248">
    <property type="entry name" value="Aldo_ket_red"/>
    <property type="match status" value="1"/>
</dbReference>
<dbReference type="STRING" id="1296120.A0A1B9GMT8"/>
<reference evidence="6 7" key="1">
    <citation type="submission" date="2013-07" db="EMBL/GenBank/DDBJ databases">
        <title>The Genome Sequence of Cryptococcus heveanensis BCC8398.</title>
        <authorList>
            <consortium name="The Broad Institute Genome Sequencing Platform"/>
            <person name="Cuomo C."/>
            <person name="Litvintseva A."/>
            <person name="Chen Y."/>
            <person name="Heitman J."/>
            <person name="Sun S."/>
            <person name="Springer D."/>
            <person name="Dromer F."/>
            <person name="Young S.K."/>
            <person name="Zeng Q."/>
            <person name="Gargeya S."/>
            <person name="Fitzgerald M."/>
            <person name="Abouelleil A."/>
            <person name="Alvarado L."/>
            <person name="Berlin A.M."/>
            <person name="Chapman S.B."/>
            <person name="Dewar J."/>
            <person name="Goldberg J."/>
            <person name="Griggs A."/>
            <person name="Gujja S."/>
            <person name="Hansen M."/>
            <person name="Howarth C."/>
            <person name="Imamovic A."/>
            <person name="Larimer J."/>
            <person name="McCowan C."/>
            <person name="Murphy C."/>
            <person name="Pearson M."/>
            <person name="Priest M."/>
            <person name="Roberts A."/>
            <person name="Saif S."/>
            <person name="Shea T."/>
            <person name="Sykes S."/>
            <person name="Wortman J."/>
            <person name="Nusbaum C."/>
            <person name="Birren B."/>
        </authorList>
    </citation>
    <scope>NUCLEOTIDE SEQUENCE [LARGE SCALE GENOMIC DNA]</scope>
    <source>
        <strain evidence="6 7">BCC8398</strain>
    </source>
</reference>
<dbReference type="Proteomes" id="UP000092666">
    <property type="component" value="Unassembled WGS sequence"/>
</dbReference>
<feature type="domain" description="NADP-dependent oxidoreductase" evidence="5">
    <location>
        <begin position="18"/>
        <end position="287"/>
    </location>
</feature>
<dbReference type="InterPro" id="IPR020471">
    <property type="entry name" value="AKR"/>
</dbReference>
<dbReference type="AlphaFoldDB" id="A0A1B9GMT8"/>
<reference evidence="7" key="2">
    <citation type="submission" date="2013-12" db="EMBL/GenBank/DDBJ databases">
        <title>Evolution of pathogenesis and genome organization in the Tremellales.</title>
        <authorList>
            <person name="Cuomo C."/>
            <person name="Litvintseva A."/>
            <person name="Heitman J."/>
            <person name="Chen Y."/>
            <person name="Sun S."/>
            <person name="Springer D."/>
            <person name="Dromer F."/>
            <person name="Young S."/>
            <person name="Zeng Q."/>
            <person name="Chapman S."/>
            <person name="Gujja S."/>
            <person name="Saif S."/>
            <person name="Birren B."/>
        </authorList>
    </citation>
    <scope>NUCLEOTIDE SEQUENCE [LARGE SCALE GENOMIC DNA]</scope>
    <source>
        <strain evidence="7">BCC8398</strain>
    </source>
</reference>
<dbReference type="InterPro" id="IPR023210">
    <property type="entry name" value="NADP_OxRdtase_dom"/>
</dbReference>
<organism evidence="6 7">
    <name type="scientific">Kwoniella heveanensis BCC8398</name>
    <dbReference type="NCBI Taxonomy" id="1296120"/>
    <lineage>
        <taxon>Eukaryota</taxon>
        <taxon>Fungi</taxon>
        <taxon>Dikarya</taxon>
        <taxon>Basidiomycota</taxon>
        <taxon>Agaricomycotina</taxon>
        <taxon>Tremellomycetes</taxon>
        <taxon>Tremellales</taxon>
        <taxon>Cryptococcaceae</taxon>
        <taxon>Kwoniella</taxon>
    </lineage>
</organism>
<dbReference type="GO" id="GO:0016491">
    <property type="term" value="F:oxidoreductase activity"/>
    <property type="evidence" value="ECO:0007669"/>
    <property type="project" value="InterPro"/>
</dbReference>
<name>A0A1B9GMT8_9TREE</name>
<protein>
    <submittedName>
        <fullName evidence="6">Oxidoreductase</fullName>
    </submittedName>
</protein>
<evidence type="ECO:0000259" key="5">
    <source>
        <dbReference type="Pfam" id="PF00248"/>
    </source>
</evidence>
<evidence type="ECO:0000313" key="7">
    <source>
        <dbReference type="Proteomes" id="UP000092666"/>
    </source>
</evidence>
<accession>A0A1B9GMT8</accession>
<evidence type="ECO:0000256" key="1">
    <source>
        <dbReference type="ARBA" id="ARBA00007905"/>
    </source>
</evidence>
<evidence type="ECO:0000256" key="4">
    <source>
        <dbReference type="PIRSR" id="PIRSR000097-3"/>
    </source>
</evidence>
<dbReference type="PRINTS" id="PR00069">
    <property type="entry name" value="ALDKETRDTASE"/>
</dbReference>
<dbReference type="PROSITE" id="PS00062">
    <property type="entry name" value="ALDOKETO_REDUCTASE_2"/>
    <property type="match status" value="1"/>
</dbReference>
<dbReference type="SUPFAM" id="SSF51430">
    <property type="entry name" value="NAD(P)-linked oxidoreductase"/>
    <property type="match status" value="1"/>
</dbReference>
<dbReference type="FunFam" id="3.20.20.100:FF:000036">
    <property type="entry name" value="NADP-dependent oxidoreductase domain-containing protein"/>
    <property type="match status" value="1"/>
</dbReference>